<keyword evidence="2" id="KW-1185">Reference proteome</keyword>
<organism evidence="1 2">
    <name type="scientific">Schumannella soli</name>
    <dbReference type="NCBI Taxonomy" id="2590779"/>
    <lineage>
        <taxon>Bacteria</taxon>
        <taxon>Bacillati</taxon>
        <taxon>Actinomycetota</taxon>
        <taxon>Actinomycetes</taxon>
        <taxon>Micrococcales</taxon>
        <taxon>Microbacteriaceae</taxon>
        <taxon>Schumannella</taxon>
    </lineage>
</organism>
<dbReference type="Proteomes" id="UP000316252">
    <property type="component" value="Unassembled WGS sequence"/>
</dbReference>
<accession>A0A506Y852</accession>
<protein>
    <submittedName>
        <fullName evidence="1">Uncharacterized protein</fullName>
    </submittedName>
</protein>
<evidence type="ECO:0000313" key="1">
    <source>
        <dbReference type="EMBL" id="TPW78063.1"/>
    </source>
</evidence>
<dbReference type="OrthoDB" id="5120464at2"/>
<gene>
    <name evidence="1" type="ORF">FJ657_05400</name>
</gene>
<comment type="caution">
    <text evidence="1">The sequence shown here is derived from an EMBL/GenBank/DDBJ whole genome shotgun (WGS) entry which is preliminary data.</text>
</comment>
<name>A0A506Y852_9MICO</name>
<proteinExistence type="predicted"/>
<sequence>MTQPTGTIAEILFGARHSPADGISSRVDEVTVTHEGGRHTADERTPAVRLVTRTNTIPGMTLHHFEPVEPRPAERVGYMASGAWVVVGVDLARELGIAPAAYKLHDRSETPARYAALNS</sequence>
<dbReference type="EMBL" id="VHQG01000001">
    <property type="protein sequence ID" value="TPW78063.1"/>
    <property type="molecule type" value="Genomic_DNA"/>
</dbReference>
<reference evidence="1 2" key="1">
    <citation type="submission" date="2019-06" db="EMBL/GenBank/DDBJ databases">
        <authorList>
            <person name="Li F."/>
        </authorList>
    </citation>
    <scope>NUCLEOTIDE SEQUENCE [LARGE SCALE GENOMIC DNA]</scope>
    <source>
        <strain evidence="1 2">10F1D-1</strain>
    </source>
</reference>
<dbReference type="AlphaFoldDB" id="A0A506Y852"/>
<dbReference type="RefSeq" id="WP_141162588.1">
    <property type="nucleotide sequence ID" value="NZ_VHQG01000001.1"/>
</dbReference>
<evidence type="ECO:0000313" key="2">
    <source>
        <dbReference type="Proteomes" id="UP000316252"/>
    </source>
</evidence>